<evidence type="ECO:0000259" key="6">
    <source>
        <dbReference type="Pfam" id="PF01494"/>
    </source>
</evidence>
<sequence length="431" mass="48009">MKVIIVGCGLGGLSCAISCLKEGLQVTILERAPEILPVGAGIQIPPNATRVLNYYGLEEQLEKSGAIRIEDRLLRRYSDGRILCIRPGGKKMVEDFGFPYYVIHRADYQNLLIEEVLRQGADLRMGAEVVDVTFGASPTVTLRNGQILDADVIVGADGLWSHLREQVLGHPNPPEETGDLAYRGTFSRTQLENFQDPIVDAIINDNKQHLWMGPGKHCSFYPVRGGTEFNLVLLRPDNLPAGARTAAGDVLEMRSTFDDWDPALQKIISCMDSVLKWKLCHMHELDTWVKGHVALLGDACHPSLPYQAQGAAMAVEDGCVLGILLGRANRESSNAAELRRNLPSILDLYESLRKSRTTVNVKGSIRNRTMFHMPDGEEQRARDEALAKVTWKEPCVWQWGDIGYLKKLNGFDVIKDTNRVFDQWVGHVAKI</sequence>
<dbReference type="PANTHER" id="PTHR13789:SF311">
    <property type="entry name" value="HYDROXYLASE, PUTATIVE (AFU_ORTHOLOGUE AFUA_5G10180)-RELATED"/>
    <property type="match status" value="1"/>
</dbReference>
<keyword evidence="3" id="KW-0274">FAD</keyword>
<evidence type="ECO:0000256" key="2">
    <source>
        <dbReference type="ARBA" id="ARBA00022630"/>
    </source>
</evidence>
<keyword evidence="4" id="KW-0560">Oxidoreductase</keyword>
<dbReference type="AlphaFoldDB" id="A0A9P6VRB8"/>
<dbReference type="GO" id="GO:0004497">
    <property type="term" value="F:monooxygenase activity"/>
    <property type="evidence" value="ECO:0007669"/>
    <property type="project" value="UniProtKB-KW"/>
</dbReference>
<organism evidence="7 8">
    <name type="scientific">Hyphodiscus hymeniophilus</name>
    <dbReference type="NCBI Taxonomy" id="353542"/>
    <lineage>
        <taxon>Eukaryota</taxon>
        <taxon>Fungi</taxon>
        <taxon>Dikarya</taxon>
        <taxon>Ascomycota</taxon>
        <taxon>Pezizomycotina</taxon>
        <taxon>Leotiomycetes</taxon>
        <taxon>Helotiales</taxon>
        <taxon>Hyphodiscaceae</taxon>
        <taxon>Hyphodiscus</taxon>
    </lineage>
</organism>
<dbReference type="InterPro" id="IPR036188">
    <property type="entry name" value="FAD/NAD-bd_sf"/>
</dbReference>
<comment type="caution">
    <text evidence="7">The sequence shown here is derived from an EMBL/GenBank/DDBJ whole genome shotgun (WGS) entry which is preliminary data.</text>
</comment>
<evidence type="ECO:0000313" key="8">
    <source>
        <dbReference type="Proteomes" id="UP000785200"/>
    </source>
</evidence>
<gene>
    <name evidence="7" type="ORF">D0Z07_0305</name>
</gene>
<dbReference type="InterPro" id="IPR002938">
    <property type="entry name" value="FAD-bd"/>
</dbReference>
<accession>A0A9P6VRB8</accession>
<dbReference type="PROSITE" id="PS51257">
    <property type="entry name" value="PROKAR_LIPOPROTEIN"/>
    <property type="match status" value="1"/>
</dbReference>
<comment type="similarity">
    <text evidence="1">Belongs to the paxM FAD-dependent monooxygenase family.</text>
</comment>
<keyword evidence="8" id="KW-1185">Reference proteome</keyword>
<reference evidence="7" key="1">
    <citation type="submission" date="2019-07" db="EMBL/GenBank/DDBJ databases">
        <title>Hyphodiscus hymeniophilus genome sequencing and assembly.</title>
        <authorList>
            <person name="Kramer G."/>
            <person name="Nodwell J."/>
        </authorList>
    </citation>
    <scope>NUCLEOTIDE SEQUENCE</scope>
    <source>
        <strain evidence="7">ATCC 34498</strain>
    </source>
</reference>
<evidence type="ECO:0000256" key="4">
    <source>
        <dbReference type="ARBA" id="ARBA00023002"/>
    </source>
</evidence>
<dbReference type="FunFam" id="3.50.50.60:FF:000115">
    <property type="entry name" value="Salicylate hydroxylase, putative"/>
    <property type="match status" value="1"/>
</dbReference>
<dbReference type="OrthoDB" id="16820at2759"/>
<dbReference type="SUPFAM" id="SSF54373">
    <property type="entry name" value="FAD-linked reductases, C-terminal domain"/>
    <property type="match status" value="1"/>
</dbReference>
<evidence type="ECO:0000313" key="7">
    <source>
        <dbReference type="EMBL" id="KAG0652763.1"/>
    </source>
</evidence>
<dbReference type="Gene3D" id="3.50.50.60">
    <property type="entry name" value="FAD/NAD(P)-binding domain"/>
    <property type="match status" value="1"/>
</dbReference>
<proteinExistence type="inferred from homology"/>
<dbReference type="InterPro" id="IPR050493">
    <property type="entry name" value="FAD-dep_Monooxygenase_BioMet"/>
</dbReference>
<dbReference type="SUPFAM" id="SSF51905">
    <property type="entry name" value="FAD/NAD(P)-binding domain"/>
    <property type="match status" value="1"/>
</dbReference>
<dbReference type="GO" id="GO:0071949">
    <property type="term" value="F:FAD binding"/>
    <property type="evidence" value="ECO:0007669"/>
    <property type="project" value="InterPro"/>
</dbReference>
<evidence type="ECO:0000256" key="1">
    <source>
        <dbReference type="ARBA" id="ARBA00007992"/>
    </source>
</evidence>
<dbReference type="EMBL" id="VNKQ01000002">
    <property type="protein sequence ID" value="KAG0652763.1"/>
    <property type="molecule type" value="Genomic_DNA"/>
</dbReference>
<feature type="domain" description="FAD-binding" evidence="6">
    <location>
        <begin position="2"/>
        <end position="335"/>
    </location>
</feature>
<name>A0A9P6VRB8_9HELO</name>
<dbReference type="Proteomes" id="UP000785200">
    <property type="component" value="Unassembled WGS sequence"/>
</dbReference>
<protein>
    <submittedName>
        <fullName evidence="7">Oosporein biosynthesis 4</fullName>
    </submittedName>
</protein>
<dbReference type="PANTHER" id="PTHR13789">
    <property type="entry name" value="MONOOXYGENASE"/>
    <property type="match status" value="1"/>
</dbReference>
<keyword evidence="5" id="KW-0503">Monooxygenase</keyword>
<dbReference type="PRINTS" id="PR00420">
    <property type="entry name" value="RNGMNOXGNASE"/>
</dbReference>
<evidence type="ECO:0000256" key="5">
    <source>
        <dbReference type="ARBA" id="ARBA00023033"/>
    </source>
</evidence>
<dbReference type="Pfam" id="PF01494">
    <property type="entry name" value="FAD_binding_3"/>
    <property type="match status" value="1"/>
</dbReference>
<evidence type="ECO:0000256" key="3">
    <source>
        <dbReference type="ARBA" id="ARBA00022827"/>
    </source>
</evidence>
<keyword evidence="2" id="KW-0285">Flavoprotein</keyword>